<dbReference type="SMART" id="SM00448">
    <property type="entry name" value="REC"/>
    <property type="match status" value="1"/>
</dbReference>
<feature type="region of interest" description="Disordered" evidence="2">
    <location>
        <begin position="242"/>
        <end position="359"/>
    </location>
</feature>
<gene>
    <name evidence="5" type="ORF">GCM10017559_37160</name>
</gene>
<dbReference type="Gene3D" id="3.40.50.2300">
    <property type="match status" value="1"/>
</dbReference>
<protein>
    <recommendedName>
        <fullName evidence="7">DNA-binding response regulator</fullName>
    </recommendedName>
</protein>
<feature type="modified residue" description="4-aspartylphosphate" evidence="1">
    <location>
        <position position="59"/>
    </location>
</feature>
<feature type="domain" description="Response regulatory" evidence="3">
    <location>
        <begin position="3"/>
        <end position="122"/>
    </location>
</feature>
<organism evidence="5 6">
    <name type="scientific">Streptosporangium longisporum</name>
    <dbReference type="NCBI Taxonomy" id="46187"/>
    <lineage>
        <taxon>Bacteria</taxon>
        <taxon>Bacillati</taxon>
        <taxon>Actinomycetota</taxon>
        <taxon>Actinomycetes</taxon>
        <taxon>Streptosporangiales</taxon>
        <taxon>Streptosporangiaceae</taxon>
        <taxon>Streptosporangium</taxon>
    </lineage>
</organism>
<evidence type="ECO:0008006" key="7">
    <source>
        <dbReference type="Google" id="ProtNLM"/>
    </source>
</evidence>
<accession>A0ABP6KHN4</accession>
<dbReference type="EMBL" id="BAAAWD010000009">
    <property type="protein sequence ID" value="GAA3011113.1"/>
    <property type="molecule type" value="Genomic_DNA"/>
</dbReference>
<evidence type="ECO:0000313" key="5">
    <source>
        <dbReference type="EMBL" id="GAA3011113.1"/>
    </source>
</evidence>
<reference evidence="6" key="1">
    <citation type="journal article" date="2019" name="Int. J. Syst. Evol. Microbiol.">
        <title>The Global Catalogue of Microorganisms (GCM) 10K type strain sequencing project: providing services to taxonomists for standard genome sequencing and annotation.</title>
        <authorList>
            <consortium name="The Broad Institute Genomics Platform"/>
            <consortium name="The Broad Institute Genome Sequencing Center for Infectious Disease"/>
            <person name="Wu L."/>
            <person name="Ma J."/>
        </authorList>
    </citation>
    <scope>NUCLEOTIDE SEQUENCE [LARGE SCALE GENOMIC DNA]</scope>
    <source>
        <strain evidence="6">JCM 3106</strain>
    </source>
</reference>
<evidence type="ECO:0000259" key="3">
    <source>
        <dbReference type="PROSITE" id="PS50110"/>
    </source>
</evidence>
<dbReference type="InterPro" id="IPR011006">
    <property type="entry name" value="CheY-like_superfamily"/>
</dbReference>
<dbReference type="InterPro" id="IPR001789">
    <property type="entry name" value="Sig_transdc_resp-reg_receiver"/>
</dbReference>
<dbReference type="RefSeq" id="WP_413224523.1">
    <property type="nucleotide sequence ID" value="NZ_BAAAWD010000009.1"/>
</dbReference>
<dbReference type="Pfam" id="PF00072">
    <property type="entry name" value="Response_reg"/>
    <property type="match status" value="1"/>
</dbReference>
<dbReference type="Pfam" id="PF04397">
    <property type="entry name" value="LytTR"/>
    <property type="match status" value="1"/>
</dbReference>
<dbReference type="PANTHER" id="PTHR37299:SF1">
    <property type="entry name" value="STAGE 0 SPORULATION PROTEIN A HOMOLOG"/>
    <property type="match status" value="1"/>
</dbReference>
<dbReference type="PROSITE" id="PS50930">
    <property type="entry name" value="HTH_LYTTR"/>
    <property type="match status" value="1"/>
</dbReference>
<dbReference type="InterPro" id="IPR007492">
    <property type="entry name" value="LytTR_DNA-bd_dom"/>
</dbReference>
<dbReference type="SMART" id="SM00850">
    <property type="entry name" value="LytTR"/>
    <property type="match status" value="1"/>
</dbReference>
<sequence>MLRVLAVDDEVPALEEIAYLLRQDPRIEHVSTAVGGVTALQDMVQMIGTGERLDGVFLDIRMPGLDGLDLARLIAGFPNPPRLVFVTAHENCAVQAFELEAVDYLLKPVRADRLAEAVRRLEYASSAATEPVPEDVIPVELAGRTRFVPQQAVWYAEAKGDYVRLHTEEGGFLVRMSLAALERRWAGSGFIRVHRSTLVSVRHVSELRFDAGRVTLRVGTETLPVSRRHTRQVRERLVRQFRDRPDVPGITGVAAGMPDVGDTAGEPGVPGMRGAPGASGVPGTPGTSGLRGPSGGPGVLGAPVASSALDVPDAPGSPRVSGASGSLNASGASGASSAPGMAAASRTVQNRPVPSAALR</sequence>
<evidence type="ECO:0000259" key="4">
    <source>
        <dbReference type="PROSITE" id="PS50930"/>
    </source>
</evidence>
<dbReference type="Proteomes" id="UP001499930">
    <property type="component" value="Unassembled WGS sequence"/>
</dbReference>
<evidence type="ECO:0000256" key="1">
    <source>
        <dbReference type="PROSITE-ProRule" id="PRU00169"/>
    </source>
</evidence>
<comment type="caution">
    <text evidence="5">The sequence shown here is derived from an EMBL/GenBank/DDBJ whole genome shotgun (WGS) entry which is preliminary data.</text>
</comment>
<feature type="domain" description="HTH LytTR-type" evidence="4">
    <location>
        <begin position="137"/>
        <end position="239"/>
    </location>
</feature>
<evidence type="ECO:0000256" key="2">
    <source>
        <dbReference type="SAM" id="MobiDB-lite"/>
    </source>
</evidence>
<dbReference type="PROSITE" id="PS50110">
    <property type="entry name" value="RESPONSE_REGULATORY"/>
    <property type="match status" value="1"/>
</dbReference>
<dbReference type="InterPro" id="IPR046947">
    <property type="entry name" value="LytR-like"/>
</dbReference>
<feature type="compositionally biased region" description="Low complexity" evidence="2">
    <location>
        <begin position="321"/>
        <end position="345"/>
    </location>
</feature>
<keyword evidence="6" id="KW-1185">Reference proteome</keyword>
<dbReference type="Gene3D" id="2.40.50.1020">
    <property type="entry name" value="LytTr DNA-binding domain"/>
    <property type="match status" value="1"/>
</dbReference>
<dbReference type="PANTHER" id="PTHR37299">
    <property type="entry name" value="TRANSCRIPTIONAL REGULATOR-RELATED"/>
    <property type="match status" value="1"/>
</dbReference>
<proteinExistence type="predicted"/>
<keyword evidence="1" id="KW-0597">Phosphoprotein</keyword>
<dbReference type="SUPFAM" id="SSF52172">
    <property type="entry name" value="CheY-like"/>
    <property type="match status" value="1"/>
</dbReference>
<name>A0ABP6KHN4_9ACTN</name>
<evidence type="ECO:0000313" key="6">
    <source>
        <dbReference type="Proteomes" id="UP001499930"/>
    </source>
</evidence>